<comment type="caution">
    <text evidence="1">The sequence shown here is derived from an EMBL/GenBank/DDBJ whole genome shotgun (WGS) entry which is preliminary data.</text>
</comment>
<keyword evidence="2" id="KW-1185">Reference proteome</keyword>
<evidence type="ECO:0000313" key="1">
    <source>
        <dbReference type="EMBL" id="MCH4554316.1"/>
    </source>
</evidence>
<protein>
    <submittedName>
        <fullName evidence="1">Uncharacterized protein</fullName>
    </submittedName>
</protein>
<name>A0ABS9RMZ1_9FLAO</name>
<feature type="non-terminal residue" evidence="1">
    <location>
        <position position="88"/>
    </location>
</feature>
<feature type="non-terminal residue" evidence="1">
    <location>
        <position position="1"/>
    </location>
</feature>
<dbReference type="RefSeq" id="WP_240575750.1">
    <property type="nucleotide sequence ID" value="NZ_JAKVQD010000211.1"/>
</dbReference>
<organism evidence="1 2">
    <name type="scientific">Aestuariibaculum lutulentum</name>
    <dbReference type="NCBI Taxonomy" id="2920935"/>
    <lineage>
        <taxon>Bacteria</taxon>
        <taxon>Pseudomonadati</taxon>
        <taxon>Bacteroidota</taxon>
        <taxon>Flavobacteriia</taxon>
        <taxon>Flavobacteriales</taxon>
        <taxon>Flavobacteriaceae</taxon>
    </lineage>
</organism>
<dbReference type="EMBL" id="JAKVQD010000211">
    <property type="protein sequence ID" value="MCH4554316.1"/>
    <property type="molecule type" value="Genomic_DNA"/>
</dbReference>
<reference evidence="1" key="1">
    <citation type="submission" date="2022-02" db="EMBL/GenBank/DDBJ databases">
        <title>Aestuariibaculum sp., a marine bacterium isolated from sediment in Guangxi.</title>
        <authorList>
            <person name="Ying J."/>
        </authorList>
    </citation>
    <scope>NUCLEOTIDE SEQUENCE</scope>
    <source>
        <strain evidence="1">L182</strain>
    </source>
</reference>
<gene>
    <name evidence="1" type="ORF">MKW35_16975</name>
</gene>
<proteinExistence type="predicted"/>
<sequence length="88" mass="9825">MYHEIAQPYEFLWRLRPSVKPDGLVVVVDADRRPQDHGTPPELLRCEFAAVGYRLVSQSPMPSAGGYMATFQPSGARPEPAQIKACRL</sequence>
<accession>A0ABS9RMZ1</accession>
<evidence type="ECO:0000313" key="2">
    <source>
        <dbReference type="Proteomes" id="UP001156141"/>
    </source>
</evidence>
<dbReference type="Proteomes" id="UP001156141">
    <property type="component" value="Unassembled WGS sequence"/>
</dbReference>